<dbReference type="OrthoDB" id="5342108at2"/>
<dbReference type="SUPFAM" id="SSF55785">
    <property type="entry name" value="PYP-like sensor domain (PAS domain)"/>
    <property type="match status" value="1"/>
</dbReference>
<dbReference type="SUPFAM" id="SSF52091">
    <property type="entry name" value="SpoIIaa-like"/>
    <property type="match status" value="1"/>
</dbReference>
<evidence type="ECO:0000313" key="5">
    <source>
        <dbReference type="Proteomes" id="UP000075260"/>
    </source>
</evidence>
<dbReference type="Gene3D" id="3.30.450.20">
    <property type="entry name" value="PAS domain"/>
    <property type="match status" value="1"/>
</dbReference>
<evidence type="ECO:0000313" key="4">
    <source>
        <dbReference type="EMBL" id="KYF68434.1"/>
    </source>
</evidence>
<dbReference type="PANTHER" id="PTHR33745">
    <property type="entry name" value="RSBT ANTAGONIST PROTEIN RSBS-RELATED"/>
    <property type="match status" value="1"/>
</dbReference>
<sequence>MTSLADDPFTWRRAELLQRILDSLPDPLFVKDRSHRWVAVNEGYCKLVGYPRDELIGKDDRGFWPAEQVEVFWEHDDLVVNTGEPDENQEVVTGGDRIERTMWTRKYPIRDDAGQVVGLCGIITDITNMKGKLVAAERLEAENRAQLGIIEAQRTLLEKLAVPVVRIWQGVLLLPLVGALNQERAAQVTESVLAAISDATARFVIIDVTGVPLIDTMAAEALLRTVQAAALLGCESVLVGMGPAAAQTLVGLDVDLGRITTRGSLEHGLEYALGRLSYRIVAARRRDTSGKR</sequence>
<dbReference type="InterPro" id="IPR002645">
    <property type="entry name" value="STAS_dom"/>
</dbReference>
<dbReference type="Proteomes" id="UP000075260">
    <property type="component" value="Unassembled WGS sequence"/>
</dbReference>
<dbReference type="InterPro" id="IPR035965">
    <property type="entry name" value="PAS-like_dom_sf"/>
</dbReference>
<dbReference type="InterPro" id="IPR000014">
    <property type="entry name" value="PAS"/>
</dbReference>
<dbReference type="AlphaFoldDB" id="A0A150QKD9"/>
<dbReference type="InterPro" id="IPR051932">
    <property type="entry name" value="Bact_StressResp_Reg"/>
</dbReference>
<dbReference type="NCBIfam" id="TIGR00229">
    <property type="entry name" value="sensory_box"/>
    <property type="match status" value="1"/>
</dbReference>
<feature type="domain" description="STAS" evidence="3">
    <location>
        <begin position="161"/>
        <end position="272"/>
    </location>
</feature>
<dbReference type="EMBL" id="JEMA01000571">
    <property type="protein sequence ID" value="KYF68434.1"/>
    <property type="molecule type" value="Genomic_DNA"/>
</dbReference>
<dbReference type="InterPro" id="IPR036513">
    <property type="entry name" value="STAS_dom_sf"/>
</dbReference>
<dbReference type="CDD" id="cd07041">
    <property type="entry name" value="STAS_RsbR_RsbS_like"/>
    <property type="match status" value="1"/>
</dbReference>
<dbReference type="Pfam" id="PF01740">
    <property type="entry name" value="STAS"/>
    <property type="match status" value="1"/>
</dbReference>
<dbReference type="Pfam" id="PF08448">
    <property type="entry name" value="PAS_4"/>
    <property type="match status" value="1"/>
</dbReference>
<reference evidence="4 5" key="1">
    <citation type="submission" date="2014-02" db="EMBL/GenBank/DDBJ databases">
        <title>The small core and large imbalanced accessory genome model reveals a collaborative survival strategy of Sorangium cellulosum strains in nature.</title>
        <authorList>
            <person name="Han K."/>
            <person name="Peng R."/>
            <person name="Blom J."/>
            <person name="Li Y.-Z."/>
        </authorList>
    </citation>
    <scope>NUCLEOTIDE SEQUENCE [LARGE SCALE GENOMIC DNA]</scope>
    <source>
        <strain evidence="4 5">So0008-312</strain>
    </source>
</reference>
<dbReference type="PROSITE" id="PS50801">
    <property type="entry name" value="STAS"/>
    <property type="match status" value="1"/>
</dbReference>
<evidence type="ECO:0000259" key="3">
    <source>
        <dbReference type="PROSITE" id="PS50801"/>
    </source>
</evidence>
<dbReference type="InterPro" id="IPR013656">
    <property type="entry name" value="PAS_4"/>
</dbReference>
<gene>
    <name evidence="4" type="ORF">BE15_10565</name>
</gene>
<dbReference type="PROSITE" id="PS50112">
    <property type="entry name" value="PAS"/>
    <property type="match status" value="1"/>
</dbReference>
<organism evidence="4 5">
    <name type="scientific">Sorangium cellulosum</name>
    <name type="common">Polyangium cellulosum</name>
    <dbReference type="NCBI Taxonomy" id="56"/>
    <lineage>
        <taxon>Bacteria</taxon>
        <taxon>Pseudomonadati</taxon>
        <taxon>Myxococcota</taxon>
        <taxon>Polyangia</taxon>
        <taxon>Polyangiales</taxon>
        <taxon>Polyangiaceae</taxon>
        <taxon>Sorangium</taxon>
    </lineage>
</organism>
<feature type="domain" description="PAS" evidence="2">
    <location>
        <begin position="13"/>
        <end position="58"/>
    </location>
</feature>
<dbReference type="PANTHER" id="PTHR33745:SF3">
    <property type="entry name" value="RSBT CO-ANTAGONIST PROTEIN RSBRC"/>
    <property type="match status" value="1"/>
</dbReference>
<evidence type="ECO:0000259" key="2">
    <source>
        <dbReference type="PROSITE" id="PS50112"/>
    </source>
</evidence>
<dbReference type="CDD" id="cd00130">
    <property type="entry name" value="PAS"/>
    <property type="match status" value="1"/>
</dbReference>
<dbReference type="Gene3D" id="3.30.750.24">
    <property type="entry name" value="STAS domain"/>
    <property type="match status" value="1"/>
</dbReference>
<proteinExistence type="predicted"/>
<dbReference type="RefSeq" id="WP_061609090.1">
    <property type="nucleotide sequence ID" value="NZ_JEMA01000571.1"/>
</dbReference>
<name>A0A150QKD9_SORCE</name>
<accession>A0A150QKD9</accession>
<protein>
    <submittedName>
        <fullName evidence="4">Diguanylate cyclase</fullName>
    </submittedName>
</protein>
<evidence type="ECO:0000256" key="1">
    <source>
        <dbReference type="ARBA" id="ARBA00022553"/>
    </source>
</evidence>
<keyword evidence="1" id="KW-0597">Phosphoprotein</keyword>
<dbReference type="SMART" id="SM00091">
    <property type="entry name" value="PAS"/>
    <property type="match status" value="1"/>
</dbReference>
<comment type="caution">
    <text evidence="4">The sequence shown here is derived from an EMBL/GenBank/DDBJ whole genome shotgun (WGS) entry which is preliminary data.</text>
</comment>